<sequence length="139" mass="15269">GQGEIFEVDPATGVTRNRYPVPGGGGVHGMEYDPFEEGYVWITTLKDQTLSKVKIDGWSVKLVHDLPYVRAHGVVRVEDGIWVVHTADRVIVKLDVESGAELDRLTVPESDPQPHGLSIFGDDLIYCDAASGWIAKINL</sequence>
<reference evidence="1" key="1">
    <citation type="submission" date="2018-05" db="EMBL/GenBank/DDBJ databases">
        <authorList>
            <person name="Lanie J.A."/>
            <person name="Ng W.-L."/>
            <person name="Kazmierczak K.M."/>
            <person name="Andrzejewski T.M."/>
            <person name="Davidsen T.M."/>
            <person name="Wayne K.J."/>
            <person name="Tettelin H."/>
            <person name="Glass J.I."/>
            <person name="Rusch D."/>
            <person name="Podicherti R."/>
            <person name="Tsui H.-C.T."/>
            <person name="Winkler M.E."/>
        </authorList>
    </citation>
    <scope>NUCLEOTIDE SEQUENCE</scope>
</reference>
<protein>
    <recommendedName>
        <fullName evidence="2">SMP-30/Gluconolactonase/LRE-like region domain-containing protein</fullName>
    </recommendedName>
</protein>
<dbReference type="Gene3D" id="2.130.10.10">
    <property type="entry name" value="YVTN repeat-like/Quinoprotein amine dehydrogenase"/>
    <property type="match status" value="1"/>
</dbReference>
<dbReference type="EMBL" id="UINC01115142">
    <property type="protein sequence ID" value="SVC85951.1"/>
    <property type="molecule type" value="Genomic_DNA"/>
</dbReference>
<name>A0A382QNP3_9ZZZZ</name>
<dbReference type="AlphaFoldDB" id="A0A382QNP3"/>
<dbReference type="InterPro" id="IPR015943">
    <property type="entry name" value="WD40/YVTN_repeat-like_dom_sf"/>
</dbReference>
<evidence type="ECO:0000313" key="1">
    <source>
        <dbReference type="EMBL" id="SVC85951.1"/>
    </source>
</evidence>
<organism evidence="1">
    <name type="scientific">marine metagenome</name>
    <dbReference type="NCBI Taxonomy" id="408172"/>
    <lineage>
        <taxon>unclassified sequences</taxon>
        <taxon>metagenomes</taxon>
        <taxon>ecological metagenomes</taxon>
    </lineage>
</organism>
<evidence type="ECO:0008006" key="2">
    <source>
        <dbReference type="Google" id="ProtNLM"/>
    </source>
</evidence>
<dbReference type="SUPFAM" id="SSF63825">
    <property type="entry name" value="YWTD domain"/>
    <property type="match status" value="1"/>
</dbReference>
<gene>
    <name evidence="1" type="ORF">METZ01_LOCUS338805</name>
</gene>
<proteinExistence type="predicted"/>
<feature type="non-terminal residue" evidence="1">
    <location>
        <position position="1"/>
    </location>
</feature>
<accession>A0A382QNP3</accession>